<feature type="compositionally biased region" description="Acidic residues" evidence="1">
    <location>
        <begin position="79"/>
        <end position="95"/>
    </location>
</feature>
<feature type="region of interest" description="Disordered" evidence="1">
    <location>
        <begin position="33"/>
        <end position="56"/>
    </location>
</feature>
<dbReference type="EMBL" id="KB007933">
    <property type="protein sequence ID" value="ELR19535.1"/>
    <property type="molecule type" value="Genomic_DNA"/>
</dbReference>
<protein>
    <submittedName>
        <fullName evidence="2">Uncharacterized protein</fullName>
    </submittedName>
</protein>
<dbReference type="VEuPathDB" id="AmoebaDB:ACA1_269770"/>
<evidence type="ECO:0000256" key="1">
    <source>
        <dbReference type="SAM" id="MobiDB-lite"/>
    </source>
</evidence>
<dbReference type="AlphaFoldDB" id="L8H2V2"/>
<gene>
    <name evidence="2" type="ORF">ACA1_269770</name>
</gene>
<evidence type="ECO:0000313" key="2">
    <source>
        <dbReference type="EMBL" id="ELR19535.1"/>
    </source>
</evidence>
<dbReference type="RefSeq" id="XP_004341621.1">
    <property type="nucleotide sequence ID" value="XM_004341573.1"/>
</dbReference>
<name>L8H2V2_ACACF</name>
<evidence type="ECO:0000313" key="3">
    <source>
        <dbReference type="Proteomes" id="UP000011083"/>
    </source>
</evidence>
<sequence>METDGDDDDDEEVGDRPVSRLFPYYSGLYAYATPKQDMEHPGELGLSDDDDDDSTDYLAASAARRLNLSQLPFPSLGDHDDDEEEEDGGDDGDDGDVWRSIAAASEALGREIVRVRELAKEADAGGGGGGGGWFYRYAGACRRMPRLVAPAALSSPFVEIERGVNQYKTDRLEVSVIALPHYPVTTVRYRLHRLAVILALLNVNEYVPQPSHTVRIGFVDRNCTISLARFCLAFLRGKEKQLVDELGLGPRDKATMDTRTEAWRKYGWRAREPTLCPNVVGQFTPFVHFLSGPFGRKAPCVFPYEDHCANNPHTFGSEDDVVAAFSFRTPEKGWAPGFLNASFTWFTHASITTLYNHGRRHILVLKAREKELVG</sequence>
<dbReference type="KEGG" id="acan:ACA1_269770"/>
<proteinExistence type="predicted"/>
<keyword evidence="3" id="KW-1185">Reference proteome</keyword>
<organism evidence="2 3">
    <name type="scientific">Acanthamoeba castellanii (strain ATCC 30010 / Neff)</name>
    <dbReference type="NCBI Taxonomy" id="1257118"/>
    <lineage>
        <taxon>Eukaryota</taxon>
        <taxon>Amoebozoa</taxon>
        <taxon>Discosea</taxon>
        <taxon>Longamoebia</taxon>
        <taxon>Centramoebida</taxon>
        <taxon>Acanthamoebidae</taxon>
        <taxon>Acanthamoeba</taxon>
    </lineage>
</organism>
<dbReference type="GeneID" id="14920320"/>
<reference evidence="2 3" key="1">
    <citation type="journal article" date="2013" name="Genome Biol.">
        <title>Genome of Acanthamoeba castellanii highlights extensive lateral gene transfer and early evolution of tyrosine kinase signaling.</title>
        <authorList>
            <person name="Clarke M."/>
            <person name="Lohan A.J."/>
            <person name="Liu B."/>
            <person name="Lagkouvardos I."/>
            <person name="Roy S."/>
            <person name="Zafar N."/>
            <person name="Bertelli C."/>
            <person name="Schilde C."/>
            <person name="Kianianmomeni A."/>
            <person name="Burglin T.R."/>
            <person name="Frech C."/>
            <person name="Turcotte B."/>
            <person name="Kopec K.O."/>
            <person name="Synnott J.M."/>
            <person name="Choo C."/>
            <person name="Paponov I."/>
            <person name="Finkler A."/>
            <person name="Soon Heng Tan C."/>
            <person name="Hutchins A.P."/>
            <person name="Weinmeier T."/>
            <person name="Rattei T."/>
            <person name="Chu J.S."/>
            <person name="Gimenez G."/>
            <person name="Irimia M."/>
            <person name="Rigden D.J."/>
            <person name="Fitzpatrick D.A."/>
            <person name="Lorenzo-Morales J."/>
            <person name="Bateman A."/>
            <person name="Chiu C.H."/>
            <person name="Tang P."/>
            <person name="Hegemann P."/>
            <person name="Fromm H."/>
            <person name="Raoult D."/>
            <person name="Greub G."/>
            <person name="Miranda-Saavedra D."/>
            <person name="Chen N."/>
            <person name="Nash P."/>
            <person name="Ginger M.L."/>
            <person name="Horn M."/>
            <person name="Schaap P."/>
            <person name="Caler L."/>
            <person name="Loftus B."/>
        </authorList>
    </citation>
    <scope>NUCLEOTIDE SEQUENCE [LARGE SCALE GENOMIC DNA]</scope>
    <source>
        <strain evidence="2 3">Neff</strain>
    </source>
</reference>
<feature type="compositionally biased region" description="Acidic residues" evidence="1">
    <location>
        <begin position="46"/>
        <end position="55"/>
    </location>
</feature>
<feature type="region of interest" description="Disordered" evidence="1">
    <location>
        <begin position="70"/>
        <end position="97"/>
    </location>
</feature>
<accession>L8H2V2</accession>
<dbReference type="Proteomes" id="UP000011083">
    <property type="component" value="Unassembled WGS sequence"/>
</dbReference>